<proteinExistence type="predicted"/>
<dbReference type="InterPro" id="IPR005358">
    <property type="entry name" value="Puta_zinc/iron-chelating_dom"/>
</dbReference>
<evidence type="ECO:0000313" key="2">
    <source>
        <dbReference type="Proteomes" id="UP000009134"/>
    </source>
</evidence>
<accession>Q2G5X6</accession>
<dbReference type="Proteomes" id="UP000009134">
    <property type="component" value="Chromosome"/>
</dbReference>
<keyword evidence="2" id="KW-1185">Reference proteome</keyword>
<gene>
    <name evidence="1" type="ordered locus">Saro_2310</name>
</gene>
<evidence type="ECO:0000313" key="1">
    <source>
        <dbReference type="EMBL" id="ABD26747.1"/>
    </source>
</evidence>
<dbReference type="DNASU" id="3915655"/>
<dbReference type="RefSeq" id="WP_011445953.1">
    <property type="nucleotide sequence ID" value="NC_007794.1"/>
</dbReference>
<dbReference type="eggNOG" id="COG0727">
    <property type="taxonomic scope" value="Bacteria"/>
</dbReference>
<dbReference type="AlphaFoldDB" id="Q2G5X6"/>
<evidence type="ECO:0008006" key="3">
    <source>
        <dbReference type="Google" id="ProtNLM"/>
    </source>
</evidence>
<reference evidence="2" key="1">
    <citation type="submission" date="2006-01" db="EMBL/GenBank/DDBJ databases">
        <title>Complete sequence of Novosphingobium aromaticivorans DSM 12444.</title>
        <authorList>
            <consortium name="US DOE Joint Genome Institute"/>
            <person name="Copeland A."/>
            <person name="Lucas S."/>
            <person name="Lapidus A."/>
            <person name="Barry K."/>
            <person name="Detter J.C."/>
            <person name="Glavina T."/>
            <person name="Hammon N."/>
            <person name="Israni S."/>
            <person name="Pitluck S."/>
            <person name="Chain P."/>
            <person name="Malfatti S."/>
            <person name="Shin M."/>
            <person name="Vergez L."/>
            <person name="Schmutz J."/>
            <person name="Larimer F."/>
            <person name="Land M."/>
            <person name="Kyrpides N."/>
            <person name="Ivanova N."/>
            <person name="Fredrickson J."/>
            <person name="Balkwill D."/>
            <person name="Romine M.F."/>
            <person name="Richardson P."/>
        </authorList>
    </citation>
    <scope>NUCLEOTIDE SEQUENCE [LARGE SCALE GENOMIC DNA]</scope>
    <source>
        <strain evidence="2">ATCC 700278 / DSM 12444 / CCUG 56034 / CIP 105152 / NBRC 16084 / F199</strain>
    </source>
</reference>
<dbReference type="Pfam" id="PF03692">
    <property type="entry name" value="CxxCxxCC"/>
    <property type="match status" value="1"/>
</dbReference>
<sequence length="168" mass="18507">MTSSQAQDLCTACGMCCDGTMFGAVPVEEHERSRLSAIFDLETTDGTTTFRQPCPQNQCHRCQVYDLRPSSCRGYRCLTLKALDAGEIDIDEGARRIAEVLKAREAVRAMMLPGETLTAARLRRKDLAADASRLPAATGFILALTALDLLLDRYVREQDLQMFKAGVS</sequence>
<dbReference type="EMBL" id="CP000248">
    <property type="protein sequence ID" value="ABD26747.1"/>
    <property type="molecule type" value="Genomic_DNA"/>
</dbReference>
<protein>
    <recommendedName>
        <fullName evidence="3">YkgJ family cysteine cluster protein</fullName>
    </recommendedName>
</protein>
<name>Q2G5X6_NOVAD</name>
<dbReference type="HOGENOM" id="CLU_1584790_0_0_5"/>
<organism evidence="1 2">
    <name type="scientific">Novosphingobium aromaticivorans (strain ATCC 700278 / DSM 12444 / CCUG 56034 / CIP 105152 / NBRC 16084 / F199)</name>
    <dbReference type="NCBI Taxonomy" id="279238"/>
    <lineage>
        <taxon>Bacteria</taxon>
        <taxon>Pseudomonadati</taxon>
        <taxon>Pseudomonadota</taxon>
        <taxon>Alphaproteobacteria</taxon>
        <taxon>Sphingomonadales</taxon>
        <taxon>Sphingomonadaceae</taxon>
        <taxon>Novosphingobium</taxon>
    </lineage>
</organism>
<dbReference type="KEGG" id="nar:Saro_2310"/>